<name>A0AAW0WNC3_CHEQU</name>
<feature type="domain" description="Apple" evidence="1">
    <location>
        <begin position="4"/>
        <end position="81"/>
    </location>
</feature>
<dbReference type="AlphaFoldDB" id="A0AAW0WNC3"/>
<sequence length="99" mass="11166">MPDCRYTVQNDVMVVSLDALEFANIQSDCESLCDKSRIITCRSYTFATQEKRCYLSGDDSVSLNQTVLPYMQGVVTGEKQCTVSQCDRDQGTIIYEKIT</sequence>
<dbReference type="Gene3D" id="3.50.4.10">
    <property type="entry name" value="Hepatocyte Growth Factor"/>
    <property type="match status" value="1"/>
</dbReference>
<organism evidence="2 3">
    <name type="scientific">Cherax quadricarinatus</name>
    <name type="common">Australian red claw crayfish</name>
    <dbReference type="NCBI Taxonomy" id="27406"/>
    <lineage>
        <taxon>Eukaryota</taxon>
        <taxon>Metazoa</taxon>
        <taxon>Ecdysozoa</taxon>
        <taxon>Arthropoda</taxon>
        <taxon>Crustacea</taxon>
        <taxon>Multicrustacea</taxon>
        <taxon>Malacostraca</taxon>
        <taxon>Eumalacostraca</taxon>
        <taxon>Eucarida</taxon>
        <taxon>Decapoda</taxon>
        <taxon>Pleocyemata</taxon>
        <taxon>Astacidea</taxon>
        <taxon>Parastacoidea</taxon>
        <taxon>Parastacidae</taxon>
        <taxon>Cherax</taxon>
    </lineage>
</organism>
<dbReference type="Pfam" id="PF00024">
    <property type="entry name" value="PAN_1"/>
    <property type="match status" value="1"/>
</dbReference>
<dbReference type="EMBL" id="JARKIK010000053">
    <property type="protein sequence ID" value="KAK8733710.1"/>
    <property type="molecule type" value="Genomic_DNA"/>
</dbReference>
<dbReference type="PROSITE" id="PS50948">
    <property type="entry name" value="PAN"/>
    <property type="match status" value="1"/>
</dbReference>
<evidence type="ECO:0000313" key="3">
    <source>
        <dbReference type="Proteomes" id="UP001445076"/>
    </source>
</evidence>
<accession>A0AAW0WNC3</accession>
<comment type="caution">
    <text evidence="2">The sequence shown here is derived from an EMBL/GenBank/DDBJ whole genome shotgun (WGS) entry which is preliminary data.</text>
</comment>
<gene>
    <name evidence="2" type="ORF">OTU49_006439</name>
</gene>
<feature type="non-terminal residue" evidence="2">
    <location>
        <position position="99"/>
    </location>
</feature>
<dbReference type="InterPro" id="IPR003609">
    <property type="entry name" value="Pan_app"/>
</dbReference>
<keyword evidence="3" id="KW-1185">Reference proteome</keyword>
<reference evidence="2 3" key="1">
    <citation type="journal article" date="2024" name="BMC Genomics">
        <title>Genome assembly of redclaw crayfish (Cherax quadricarinatus) provides insights into its immune adaptation and hypoxia tolerance.</title>
        <authorList>
            <person name="Liu Z."/>
            <person name="Zheng J."/>
            <person name="Li H."/>
            <person name="Fang K."/>
            <person name="Wang S."/>
            <person name="He J."/>
            <person name="Zhou D."/>
            <person name="Weng S."/>
            <person name="Chi M."/>
            <person name="Gu Z."/>
            <person name="He J."/>
            <person name="Li F."/>
            <person name="Wang M."/>
        </authorList>
    </citation>
    <scope>NUCLEOTIDE SEQUENCE [LARGE SCALE GENOMIC DNA]</scope>
    <source>
        <strain evidence="2">ZL_2023a</strain>
    </source>
</reference>
<evidence type="ECO:0000259" key="1">
    <source>
        <dbReference type="PROSITE" id="PS50948"/>
    </source>
</evidence>
<proteinExistence type="predicted"/>
<dbReference type="Proteomes" id="UP001445076">
    <property type="component" value="Unassembled WGS sequence"/>
</dbReference>
<protein>
    <recommendedName>
        <fullName evidence="1">Apple domain-containing protein</fullName>
    </recommendedName>
</protein>
<evidence type="ECO:0000313" key="2">
    <source>
        <dbReference type="EMBL" id="KAK8733710.1"/>
    </source>
</evidence>
<dbReference type="SUPFAM" id="SSF57414">
    <property type="entry name" value="Hairpin loop containing domain-like"/>
    <property type="match status" value="1"/>
</dbReference>